<dbReference type="GO" id="GO:0005576">
    <property type="term" value="C:extracellular region"/>
    <property type="evidence" value="ECO:0007669"/>
    <property type="project" value="UniProtKB-SubCell"/>
</dbReference>
<name>B8MJH5_TALSN</name>
<dbReference type="PRINTS" id="PR00133">
    <property type="entry name" value="GLHYDRLASE3"/>
</dbReference>
<gene>
    <name evidence="21" type="ORF">TSTA_046290</name>
</gene>
<keyword evidence="8 21" id="KW-0378">Hydrolase</keyword>
<dbReference type="PANTHER" id="PTHR42715:SF28">
    <property type="entry name" value="BETA-GLUCOSIDASE L-RELATED"/>
    <property type="match status" value="1"/>
</dbReference>
<dbReference type="Pfam" id="PF14310">
    <property type="entry name" value="Fn3-like"/>
    <property type="match status" value="1"/>
</dbReference>
<dbReference type="STRING" id="441959.B8MJH5"/>
<evidence type="ECO:0000313" key="22">
    <source>
        <dbReference type="Proteomes" id="UP000001745"/>
    </source>
</evidence>
<dbReference type="FunFam" id="3.40.50.1700:FF:000003">
    <property type="entry name" value="Probable beta-glucosidase"/>
    <property type="match status" value="1"/>
</dbReference>
<dbReference type="InterPro" id="IPR026891">
    <property type="entry name" value="Fn3-like"/>
</dbReference>
<dbReference type="GeneID" id="8099540"/>
<evidence type="ECO:0000256" key="5">
    <source>
        <dbReference type="ARBA" id="ARBA00012744"/>
    </source>
</evidence>
<dbReference type="InterPro" id="IPR050288">
    <property type="entry name" value="Cellulose_deg_GH3"/>
</dbReference>
<evidence type="ECO:0000256" key="9">
    <source>
        <dbReference type="ARBA" id="ARBA00023001"/>
    </source>
</evidence>
<dbReference type="OMA" id="MTDWNAQ"/>
<dbReference type="InterPro" id="IPR017853">
    <property type="entry name" value="GH"/>
</dbReference>
<accession>B8MJH5</accession>
<evidence type="ECO:0000256" key="3">
    <source>
        <dbReference type="ARBA" id="ARBA00004987"/>
    </source>
</evidence>
<dbReference type="InterPro" id="IPR036962">
    <property type="entry name" value="Glyco_hydro_3_N_sf"/>
</dbReference>
<evidence type="ECO:0000256" key="17">
    <source>
        <dbReference type="ARBA" id="ARBA00041588"/>
    </source>
</evidence>
<comment type="subcellular location">
    <subcellularLocation>
        <location evidence="2">Secreted</location>
    </subcellularLocation>
</comment>
<keyword evidence="12 21" id="KW-0326">Glycosidase</keyword>
<dbReference type="SUPFAM" id="SSF52279">
    <property type="entry name" value="Beta-D-glucan exohydrolase, C-terminal domain"/>
    <property type="match status" value="1"/>
</dbReference>
<dbReference type="Gene3D" id="3.40.50.1700">
    <property type="entry name" value="Glycoside hydrolase family 3 C-terminal domain"/>
    <property type="match status" value="1"/>
</dbReference>
<proteinExistence type="inferred from homology"/>
<dbReference type="AlphaFoldDB" id="B8MJH5"/>
<keyword evidence="10" id="KW-0325">Glycoprotein</keyword>
<feature type="domain" description="Fibronectin type III-like" evidence="20">
    <location>
        <begin position="652"/>
        <end position="722"/>
    </location>
</feature>
<evidence type="ECO:0000256" key="10">
    <source>
        <dbReference type="ARBA" id="ARBA00023180"/>
    </source>
</evidence>
<feature type="signal peptide" evidence="19">
    <location>
        <begin position="1"/>
        <end position="19"/>
    </location>
</feature>
<evidence type="ECO:0000256" key="15">
    <source>
        <dbReference type="ARBA" id="ARBA00039570"/>
    </source>
</evidence>
<dbReference type="PANTHER" id="PTHR42715">
    <property type="entry name" value="BETA-GLUCOSIDASE"/>
    <property type="match status" value="1"/>
</dbReference>
<evidence type="ECO:0000256" key="18">
    <source>
        <dbReference type="ARBA" id="ARBA00041804"/>
    </source>
</evidence>
<evidence type="ECO:0000256" key="2">
    <source>
        <dbReference type="ARBA" id="ARBA00004613"/>
    </source>
</evidence>
<dbReference type="OrthoDB" id="416222at2759"/>
<dbReference type="HOGENOM" id="CLU_004542_2_3_1"/>
<dbReference type="FunFam" id="3.20.20.300:FF:000002">
    <property type="entry name" value="Probable beta-glucosidase"/>
    <property type="match status" value="1"/>
</dbReference>
<dbReference type="VEuPathDB" id="FungiDB:TSTA_046290"/>
<dbReference type="InterPro" id="IPR013783">
    <property type="entry name" value="Ig-like_fold"/>
</dbReference>
<evidence type="ECO:0000256" key="16">
    <source>
        <dbReference type="ARBA" id="ARBA00041281"/>
    </source>
</evidence>
<evidence type="ECO:0000256" key="7">
    <source>
        <dbReference type="ARBA" id="ARBA00022729"/>
    </source>
</evidence>
<reference evidence="22" key="1">
    <citation type="journal article" date="2015" name="Genome Announc.">
        <title>Genome sequence of the AIDS-associated pathogen Penicillium marneffei (ATCC18224) and its near taxonomic relative Talaromyces stipitatus (ATCC10500).</title>
        <authorList>
            <person name="Nierman W.C."/>
            <person name="Fedorova-Abrams N.D."/>
            <person name="Andrianopoulos A."/>
        </authorList>
    </citation>
    <scope>NUCLEOTIDE SEQUENCE [LARGE SCALE GENOMIC DNA]</scope>
    <source>
        <strain evidence="22">ATCC 10500 / CBS 375.48 / QM 6759 / NRRL 1006</strain>
    </source>
</reference>
<feature type="chain" id="PRO_5002877781" description="Probable beta-glucosidase L" evidence="19">
    <location>
        <begin position="20"/>
        <end position="734"/>
    </location>
</feature>
<dbReference type="Pfam" id="PF00933">
    <property type="entry name" value="Glyco_hydro_3"/>
    <property type="match status" value="1"/>
</dbReference>
<evidence type="ECO:0000256" key="4">
    <source>
        <dbReference type="ARBA" id="ARBA00005336"/>
    </source>
</evidence>
<dbReference type="SUPFAM" id="SSF51445">
    <property type="entry name" value="(Trans)glycosidases"/>
    <property type="match status" value="1"/>
</dbReference>
<keyword evidence="9" id="KW-0136">Cellulose degradation</keyword>
<dbReference type="Gene3D" id="2.60.40.10">
    <property type="entry name" value="Immunoglobulins"/>
    <property type="match status" value="1"/>
</dbReference>
<protein>
    <recommendedName>
        <fullName evidence="15">Probable beta-glucosidase L</fullName>
        <ecNumber evidence="5">3.2.1.21</ecNumber>
    </recommendedName>
    <alternativeName>
        <fullName evidence="16">Beta-D-glucoside glucohydrolase L</fullName>
    </alternativeName>
    <alternativeName>
        <fullName evidence="17">Cellobiase L</fullName>
    </alternativeName>
    <alternativeName>
        <fullName evidence="18">Gentiobiase L</fullName>
    </alternativeName>
</protein>
<evidence type="ECO:0000256" key="8">
    <source>
        <dbReference type="ARBA" id="ARBA00022801"/>
    </source>
</evidence>
<dbReference type="EC" id="3.2.1.21" evidence="5"/>
<comment type="pathway">
    <text evidence="3">Glycan metabolism; cellulose degradation.</text>
</comment>
<comment type="catalytic activity">
    <reaction evidence="1">
        <text>Hydrolysis of terminal, non-reducing beta-D-glucosyl residues with release of beta-D-glucose.</text>
        <dbReference type="EC" id="3.2.1.21"/>
    </reaction>
</comment>
<comment type="function">
    <text evidence="14">Beta-glucosidases are one of a number of cellulolytic enzymes involved in the degradation of cellulosic biomass. Catalyzes the last step releasing glucose from the inhibitory cellobiose.</text>
</comment>
<keyword evidence="22" id="KW-1185">Reference proteome</keyword>
<keyword evidence="13" id="KW-0624">Polysaccharide degradation</keyword>
<dbReference type="SMART" id="SM01217">
    <property type="entry name" value="Fn3_like"/>
    <property type="match status" value="1"/>
</dbReference>
<sequence>MTNTALILLLASVAPIINAQVISWSTAHSKATTALGKLSQNDKIGIVTGIGWGKGPCVGNTAAPSGISYPSLCLQDSPLGVRYANPVTAFPAGTNAGLTWDRMLMNQRGAALGAEAKGLGVNVQLGPVAGPLGKIPEGGRGWEGFATDPYLSGVAMIETITGMQDSGTQACAKHYIGNEQELNRESMSANIDDRTLHELYLWPFADAVRANVASVMCSYNKFNGSYACENEALMTNILKTELGFPGYIMTDWNAQHTTANSANSGLDMTMPGSDFSNTPSSVLWGQALASAISSGQVAQSRLDDMVSRILAAWYLVGQDQGFPAVAFNSWNGGQASVNVTSNHNEVAHAVARDSIVLLKNTNGTLPLNKPSSIAIIGTDAQTNPSGPNACTDRGCDTGTLAMGWGSGTCQFPYLTDPLTAIKSQASSDGTTITTSISDDGTAGASAAKNAEYAIVFINSDSGEGYITVEGVAGDRNNLDPWHNGNQLVQSVAAVNKKTIVVIHSVGPVILETILAQPNVVAVVWAGIPGQESGPALADILYGRTAPSGKLTYTIAKQTADYGTAVVSGNDNYSEGLFIDYRRFDKSNIEPRYEFGYGLSYTTFKYSDLAVDVSVSAGPTTGQTVPGGPSDLFGSVGTVTVQITNTGSVAGSEVAQLYIGLPSSAPSSPPKQLRGFDKIPLDAGASGKATFDLTRRDLSYWDVSQQKWVVPSGEFTVYVGASSRDIRLQGTFTVG</sequence>
<evidence type="ECO:0000256" key="14">
    <source>
        <dbReference type="ARBA" id="ARBA00024983"/>
    </source>
</evidence>
<evidence type="ECO:0000256" key="12">
    <source>
        <dbReference type="ARBA" id="ARBA00023295"/>
    </source>
</evidence>
<dbReference type="InParanoid" id="B8MJH5"/>
<dbReference type="FunFam" id="2.60.40.10:FF:000757">
    <property type="entry name" value="Beta-glucosidase G"/>
    <property type="match status" value="1"/>
</dbReference>
<evidence type="ECO:0000313" key="21">
    <source>
        <dbReference type="EMBL" id="EED15175.1"/>
    </source>
</evidence>
<keyword evidence="7 19" id="KW-0732">Signal</keyword>
<organism evidence="21 22">
    <name type="scientific">Talaromyces stipitatus (strain ATCC 10500 / CBS 375.48 / QM 6759 / NRRL 1006)</name>
    <name type="common">Penicillium stipitatum</name>
    <dbReference type="NCBI Taxonomy" id="441959"/>
    <lineage>
        <taxon>Eukaryota</taxon>
        <taxon>Fungi</taxon>
        <taxon>Dikarya</taxon>
        <taxon>Ascomycota</taxon>
        <taxon>Pezizomycotina</taxon>
        <taxon>Eurotiomycetes</taxon>
        <taxon>Eurotiomycetidae</taxon>
        <taxon>Eurotiales</taxon>
        <taxon>Trichocomaceae</taxon>
        <taxon>Talaromyces</taxon>
        <taxon>Talaromyces sect. Talaromyces</taxon>
    </lineage>
</organism>
<dbReference type="GO" id="GO:0008422">
    <property type="term" value="F:beta-glucosidase activity"/>
    <property type="evidence" value="ECO:0007669"/>
    <property type="project" value="UniProtKB-EC"/>
</dbReference>
<dbReference type="EMBL" id="EQ962657">
    <property type="protein sequence ID" value="EED15175.1"/>
    <property type="molecule type" value="Genomic_DNA"/>
</dbReference>
<dbReference type="eggNOG" id="ENOG502QR4D">
    <property type="taxonomic scope" value="Eukaryota"/>
</dbReference>
<dbReference type="Pfam" id="PF01915">
    <property type="entry name" value="Glyco_hydro_3_C"/>
    <property type="match status" value="1"/>
</dbReference>
<evidence type="ECO:0000256" key="11">
    <source>
        <dbReference type="ARBA" id="ARBA00023277"/>
    </source>
</evidence>
<dbReference type="PhylomeDB" id="B8MJH5"/>
<dbReference type="InterPro" id="IPR002772">
    <property type="entry name" value="Glyco_hydro_3_C"/>
</dbReference>
<evidence type="ECO:0000256" key="1">
    <source>
        <dbReference type="ARBA" id="ARBA00000448"/>
    </source>
</evidence>
<dbReference type="InterPro" id="IPR001764">
    <property type="entry name" value="Glyco_hydro_3_N"/>
</dbReference>
<dbReference type="RefSeq" id="XP_002485128.1">
    <property type="nucleotide sequence ID" value="XM_002485083.1"/>
</dbReference>
<dbReference type="GO" id="GO:0030245">
    <property type="term" value="P:cellulose catabolic process"/>
    <property type="evidence" value="ECO:0007669"/>
    <property type="project" value="UniProtKB-KW"/>
</dbReference>
<evidence type="ECO:0000256" key="19">
    <source>
        <dbReference type="SAM" id="SignalP"/>
    </source>
</evidence>
<evidence type="ECO:0000256" key="13">
    <source>
        <dbReference type="ARBA" id="ARBA00023326"/>
    </source>
</evidence>
<keyword evidence="6" id="KW-0964">Secreted</keyword>
<dbReference type="InterPro" id="IPR036881">
    <property type="entry name" value="Glyco_hydro_3_C_sf"/>
</dbReference>
<dbReference type="Gene3D" id="3.20.20.300">
    <property type="entry name" value="Glycoside hydrolase, family 3, N-terminal domain"/>
    <property type="match status" value="1"/>
</dbReference>
<dbReference type="Proteomes" id="UP000001745">
    <property type="component" value="Unassembled WGS sequence"/>
</dbReference>
<evidence type="ECO:0000256" key="6">
    <source>
        <dbReference type="ARBA" id="ARBA00022525"/>
    </source>
</evidence>
<comment type="similarity">
    <text evidence="4">Belongs to the glycosyl hydrolase 3 family.</text>
</comment>
<evidence type="ECO:0000259" key="20">
    <source>
        <dbReference type="SMART" id="SM01217"/>
    </source>
</evidence>
<keyword evidence="11" id="KW-0119">Carbohydrate metabolism</keyword>